<evidence type="ECO:0000313" key="1">
    <source>
        <dbReference type="EMBL" id="RBP98704.1"/>
    </source>
</evidence>
<accession>A0A366KAG4</accession>
<dbReference type="Proteomes" id="UP000252345">
    <property type="component" value="Unassembled WGS sequence"/>
</dbReference>
<name>A0A366KAG4_9BIFI</name>
<gene>
    <name evidence="1" type="ORF">CRD59_07700</name>
</gene>
<keyword evidence="2" id="KW-1185">Reference proteome</keyword>
<dbReference type="AlphaFoldDB" id="A0A366KAG4"/>
<dbReference type="Gene3D" id="2.120.10.90">
    <property type="entry name" value="DNA gyrase/topoisomerase IV, subunit A, C-terminal"/>
    <property type="match status" value="1"/>
</dbReference>
<dbReference type="SUPFAM" id="SSF101904">
    <property type="entry name" value="GyrA/ParC C-terminal domain-like"/>
    <property type="match status" value="1"/>
</dbReference>
<evidence type="ECO:0000313" key="2">
    <source>
        <dbReference type="Proteomes" id="UP000252345"/>
    </source>
</evidence>
<dbReference type="InterPro" id="IPR035516">
    <property type="entry name" value="Gyrase/topoIV_suA_C"/>
</dbReference>
<sequence>MYKTQLEFDAHSVTGDQDDVVLGVAQDDIILVSRHGMSVKFEANDETLRPMGRQTAGVPGPYTHPTMPPNAWRYISVGDVA</sequence>
<dbReference type="EMBL" id="PDCH01000077">
    <property type="protein sequence ID" value="RBP98704.1"/>
    <property type="molecule type" value="Genomic_DNA"/>
</dbReference>
<comment type="caution">
    <text evidence="1">The sequence shown here is derived from an EMBL/GenBank/DDBJ whole genome shotgun (WGS) entry which is preliminary data.</text>
</comment>
<reference evidence="1 2" key="1">
    <citation type="submission" date="2017-10" db="EMBL/GenBank/DDBJ databases">
        <title>Bifidobacterium xylocopum sp. nov. and Bifidobacterium aemilianum sp. nov., from the carpenter bee (Xylocopa violacea) digestive tract.</title>
        <authorList>
            <person name="Alberoni D."/>
            <person name="Baffoni L."/>
            <person name="Di Gioia D."/>
            <person name="Gaggia F."/>
            <person name="Biavati B."/>
        </authorList>
    </citation>
    <scope>NUCLEOTIDE SEQUENCE [LARGE SCALE GENOMIC DNA]</scope>
    <source>
        <strain evidence="1 2">XV2</strain>
    </source>
</reference>
<protein>
    <submittedName>
        <fullName evidence="1">Uncharacterized protein</fullName>
    </submittedName>
</protein>
<organism evidence="1 2">
    <name type="scientific">Bifidobacterium xylocopae</name>
    <dbReference type="NCBI Taxonomy" id="2493119"/>
    <lineage>
        <taxon>Bacteria</taxon>
        <taxon>Bacillati</taxon>
        <taxon>Actinomycetota</taxon>
        <taxon>Actinomycetes</taxon>
        <taxon>Bifidobacteriales</taxon>
        <taxon>Bifidobacteriaceae</taxon>
        <taxon>Bifidobacterium</taxon>
    </lineage>
</organism>
<proteinExistence type="predicted"/>